<reference evidence="1" key="1">
    <citation type="submission" date="2022-02" db="EMBL/GenBank/DDBJ databases">
        <title>The genetically variable rfb locus in Leptospira is a mobile cassette and a molecular signature of serovar identity.</title>
        <authorList>
            <person name="Nieves C."/>
            <person name="Vincent A.T."/>
            <person name="Zarantonelli L."/>
            <person name="Picardeau M."/>
            <person name="Veyrier F.J."/>
            <person name="Buschiazzo A."/>
        </authorList>
    </citation>
    <scope>NUCLEOTIDE SEQUENCE</scope>
    <source>
        <strain evidence="1">IP1512017</strain>
    </source>
</reference>
<gene>
    <name evidence="1" type="ORF">MAL03_05745</name>
</gene>
<sequence length="52" mass="5956">MLCRTHVKAERSCKLKRLTNALLPKGRSADRSKNSASPSPWVVRQIVFYNQL</sequence>
<accession>A0AAE9GD64</accession>
<protein>
    <submittedName>
        <fullName evidence="1">Uncharacterized protein</fullName>
    </submittedName>
</protein>
<dbReference type="Proteomes" id="UP000829829">
    <property type="component" value="Chromosome 1"/>
</dbReference>
<name>A0AAE9GD64_9LEPT</name>
<evidence type="ECO:0000313" key="2">
    <source>
        <dbReference type="Proteomes" id="UP000829829"/>
    </source>
</evidence>
<organism evidence="1 2">
    <name type="scientific">Leptospira noguchii</name>
    <dbReference type="NCBI Taxonomy" id="28182"/>
    <lineage>
        <taxon>Bacteria</taxon>
        <taxon>Pseudomonadati</taxon>
        <taxon>Spirochaetota</taxon>
        <taxon>Spirochaetia</taxon>
        <taxon>Leptospirales</taxon>
        <taxon>Leptospiraceae</taxon>
        <taxon>Leptospira</taxon>
    </lineage>
</organism>
<proteinExistence type="predicted"/>
<evidence type="ECO:0000313" key="1">
    <source>
        <dbReference type="EMBL" id="UOG57636.1"/>
    </source>
</evidence>
<dbReference type="EMBL" id="CP091957">
    <property type="protein sequence ID" value="UOG57636.1"/>
    <property type="molecule type" value="Genomic_DNA"/>
</dbReference>
<dbReference type="RefSeq" id="WP_243807487.1">
    <property type="nucleotide sequence ID" value="NZ_CP091943.1"/>
</dbReference>
<dbReference type="AlphaFoldDB" id="A0AAE9GD64"/>